<feature type="region of interest" description="Disordered" evidence="1">
    <location>
        <begin position="587"/>
        <end position="613"/>
    </location>
</feature>
<evidence type="ECO:0000313" key="3">
    <source>
        <dbReference type="Proteomes" id="UP000654075"/>
    </source>
</evidence>
<accession>A0A813GQV5</accession>
<evidence type="ECO:0000313" key="2">
    <source>
        <dbReference type="EMBL" id="CAE8629214.1"/>
    </source>
</evidence>
<evidence type="ECO:0000256" key="1">
    <source>
        <dbReference type="SAM" id="MobiDB-lite"/>
    </source>
</evidence>
<organism evidence="2 3">
    <name type="scientific">Polarella glacialis</name>
    <name type="common">Dinoflagellate</name>
    <dbReference type="NCBI Taxonomy" id="89957"/>
    <lineage>
        <taxon>Eukaryota</taxon>
        <taxon>Sar</taxon>
        <taxon>Alveolata</taxon>
        <taxon>Dinophyceae</taxon>
        <taxon>Suessiales</taxon>
        <taxon>Suessiaceae</taxon>
        <taxon>Polarella</taxon>
    </lineage>
</organism>
<protein>
    <submittedName>
        <fullName evidence="2">Uncharacterized protein</fullName>
    </submittedName>
</protein>
<feature type="region of interest" description="Disordered" evidence="1">
    <location>
        <begin position="1"/>
        <end position="23"/>
    </location>
</feature>
<feature type="compositionally biased region" description="Polar residues" evidence="1">
    <location>
        <begin position="10"/>
        <end position="23"/>
    </location>
</feature>
<comment type="caution">
    <text evidence="2">The sequence shown here is derived from an EMBL/GenBank/DDBJ whole genome shotgun (WGS) entry which is preliminary data.</text>
</comment>
<dbReference type="Proteomes" id="UP000654075">
    <property type="component" value="Unassembled WGS sequence"/>
</dbReference>
<name>A0A813GQV5_POLGL</name>
<dbReference type="AlphaFoldDB" id="A0A813GQV5"/>
<keyword evidence="3" id="KW-1185">Reference proteome</keyword>
<gene>
    <name evidence="2" type="ORF">PGLA1383_LOCUS45755</name>
</gene>
<proteinExistence type="predicted"/>
<dbReference type="EMBL" id="CAJNNV010029614">
    <property type="protein sequence ID" value="CAE8629214.1"/>
    <property type="molecule type" value="Genomic_DNA"/>
</dbReference>
<sequence length="642" mass="68628">MTSLMWRRLSSVQRQPTPSSAKQIQHTILCRTHINRNNSNNSNNNNNHILCRNRPKWATSVLLESSDSSFSAFAFRKLHSATVSVDFKNRTTPATATTRKIAEVLPDWDGNAESRYAALLKALGEEEETDDQDCSGSWSSAVLPKASASSAAFAFPRPDLNVIGDCEPVIPPDWDGNAESRCAALLKALGEEEEPDDQDCSGLWSSAVLPKASASSAAFAFPQPSLNVLGESEPVVPPDLDGNAESRYAALLKALGEEEAPDDQDCLGSWSSAVLPKASVSSAAFAFPRPDLNVIGECEPVEQPDWDGNAESRYAALLKALGEEEAPDDQDCLGSWSSAVLPKASASSAAFAFPRPDLNVIGDCEPVIPPDWDGNAESRYAALLKALGEEEEPDDQDCSGLWSSAVLPKASASSAAFSFPQPSLNVLGECEPVVPPDLDGNVESRYAALLKALGEEEAPDDQDCSGLWSSAVLPKASASPSSFAFPRPSLNVISDCEPVKQPDWDGNAESQYAALLKALGEEEEPDDQDCSGLWSSAVLPKASASSTAPVFSEFCLEVTGECEPAGPLDRNGDAESRRAALLSALREEEEEELEHECSGSRSQAGRPKASASSAALAFDKPSLNVMSEEQWYHLTWMATLTP</sequence>
<reference evidence="2" key="1">
    <citation type="submission" date="2021-02" db="EMBL/GenBank/DDBJ databases">
        <authorList>
            <person name="Dougan E. K."/>
            <person name="Rhodes N."/>
            <person name="Thang M."/>
            <person name="Chan C."/>
        </authorList>
    </citation>
    <scope>NUCLEOTIDE SEQUENCE</scope>
</reference>